<gene>
    <name evidence="1" type="ORF">C7378_2808</name>
</gene>
<protein>
    <recommendedName>
        <fullName evidence="3">Lipoprotein</fullName>
    </recommendedName>
</protein>
<dbReference type="EMBL" id="SMGK01000005">
    <property type="protein sequence ID" value="TCK71529.1"/>
    <property type="molecule type" value="Genomic_DNA"/>
</dbReference>
<name>A0A4R1L5J0_9BACT</name>
<accession>A0A4R1L5J0</accession>
<organism evidence="1 2">
    <name type="scientific">Acidipila rosea</name>
    <dbReference type="NCBI Taxonomy" id="768535"/>
    <lineage>
        <taxon>Bacteria</taxon>
        <taxon>Pseudomonadati</taxon>
        <taxon>Acidobacteriota</taxon>
        <taxon>Terriglobia</taxon>
        <taxon>Terriglobales</taxon>
        <taxon>Acidobacteriaceae</taxon>
        <taxon>Acidipila</taxon>
    </lineage>
</organism>
<comment type="caution">
    <text evidence="1">The sequence shown here is derived from an EMBL/GenBank/DDBJ whole genome shotgun (WGS) entry which is preliminary data.</text>
</comment>
<dbReference type="Proteomes" id="UP000295210">
    <property type="component" value="Unassembled WGS sequence"/>
</dbReference>
<keyword evidence="2" id="KW-1185">Reference proteome</keyword>
<evidence type="ECO:0000313" key="2">
    <source>
        <dbReference type="Proteomes" id="UP000295210"/>
    </source>
</evidence>
<dbReference type="RefSeq" id="WP_243648262.1">
    <property type="nucleotide sequence ID" value="NZ_SMGK01000005.1"/>
</dbReference>
<proteinExistence type="predicted"/>
<evidence type="ECO:0008006" key="3">
    <source>
        <dbReference type="Google" id="ProtNLM"/>
    </source>
</evidence>
<sequence>MRGLTRGILIGGMILLAAGCSSKKDPTKANFKEAINSYYSAHPECVWTSPVKFPVEADPSKEGQTAGLDALTDAGLLTRTSEQKKVFIFGSKQINSYDLSDRGRSAWTPDQQQPGSGNFCFGHRDVTTVDNFTTSGDQQGATIANVDYHFTISDIASWARSTEMKTAFPTIQADIAGAQIDKATLVLTGNDGWQVSKD</sequence>
<evidence type="ECO:0000313" key="1">
    <source>
        <dbReference type="EMBL" id="TCK71529.1"/>
    </source>
</evidence>
<dbReference type="AlphaFoldDB" id="A0A4R1L5J0"/>
<dbReference type="PROSITE" id="PS51257">
    <property type="entry name" value="PROKAR_LIPOPROTEIN"/>
    <property type="match status" value="1"/>
</dbReference>
<reference evidence="1 2" key="1">
    <citation type="submission" date="2019-03" db="EMBL/GenBank/DDBJ databases">
        <title>Genomic Encyclopedia of Type Strains, Phase IV (KMG-IV): sequencing the most valuable type-strain genomes for metagenomic binning, comparative biology and taxonomic classification.</title>
        <authorList>
            <person name="Goeker M."/>
        </authorList>
    </citation>
    <scope>NUCLEOTIDE SEQUENCE [LARGE SCALE GENOMIC DNA]</scope>
    <source>
        <strain evidence="1 2">DSM 103428</strain>
    </source>
</reference>